<dbReference type="Proteomes" id="UP000758155">
    <property type="component" value="Unassembled WGS sequence"/>
</dbReference>
<reference evidence="2" key="1">
    <citation type="submission" date="2019-04" db="EMBL/GenBank/DDBJ databases">
        <title>Sequencing of skin fungus with MAO and IRED activity.</title>
        <authorList>
            <person name="Marsaioli A.J."/>
            <person name="Bonatto J.M.C."/>
            <person name="Reis Junior O."/>
        </authorList>
    </citation>
    <scope>NUCLEOTIDE SEQUENCE</scope>
    <source>
        <strain evidence="2">28M1</strain>
    </source>
</reference>
<gene>
    <name evidence="2" type="ORF">E8E12_009084</name>
</gene>
<feature type="compositionally biased region" description="Basic and acidic residues" evidence="1">
    <location>
        <begin position="100"/>
        <end position="110"/>
    </location>
</feature>
<name>A0A9P4X161_9PLEO</name>
<protein>
    <submittedName>
        <fullName evidence="2">Uncharacterized protein</fullName>
    </submittedName>
</protein>
<feature type="region of interest" description="Disordered" evidence="1">
    <location>
        <begin position="292"/>
        <end position="321"/>
    </location>
</feature>
<feature type="compositionally biased region" description="Low complexity" evidence="1">
    <location>
        <begin position="1"/>
        <end position="11"/>
    </location>
</feature>
<organism evidence="2 3">
    <name type="scientific">Didymella heteroderae</name>
    <dbReference type="NCBI Taxonomy" id="1769908"/>
    <lineage>
        <taxon>Eukaryota</taxon>
        <taxon>Fungi</taxon>
        <taxon>Dikarya</taxon>
        <taxon>Ascomycota</taxon>
        <taxon>Pezizomycotina</taxon>
        <taxon>Dothideomycetes</taxon>
        <taxon>Pleosporomycetidae</taxon>
        <taxon>Pleosporales</taxon>
        <taxon>Pleosporineae</taxon>
        <taxon>Didymellaceae</taxon>
        <taxon>Didymella</taxon>
    </lineage>
</organism>
<evidence type="ECO:0000256" key="1">
    <source>
        <dbReference type="SAM" id="MobiDB-lite"/>
    </source>
</evidence>
<feature type="region of interest" description="Disordered" evidence="1">
    <location>
        <begin position="226"/>
        <end position="277"/>
    </location>
</feature>
<keyword evidence="3" id="KW-1185">Reference proteome</keyword>
<comment type="caution">
    <text evidence="2">The sequence shown here is derived from an EMBL/GenBank/DDBJ whole genome shotgun (WGS) entry which is preliminary data.</text>
</comment>
<feature type="region of interest" description="Disordered" evidence="1">
    <location>
        <begin position="1"/>
        <end position="138"/>
    </location>
</feature>
<evidence type="ECO:0000313" key="3">
    <source>
        <dbReference type="Proteomes" id="UP000758155"/>
    </source>
</evidence>
<dbReference type="OrthoDB" id="3785366at2759"/>
<feature type="compositionally biased region" description="Polar residues" evidence="1">
    <location>
        <begin position="242"/>
        <end position="269"/>
    </location>
</feature>
<accession>A0A9P4X161</accession>
<sequence>MTSGSSTSGRRPSAIRAETLAEKKVKGAEAQKKAEAEAAAVAERKEARKKVAESKVKNSKGKNSKSSTPDTTPSKPKQDKKRKTPTPELGGETEVEDHPDEPVTKKSKSSDEEDEPDTKSKSRGTTKETTTKAAKKVAATPAPVDIDYDRIIHSITDNIIAHINDSAATAINSAITNQVNRSVRTMMLPCLTLVRPFMDYALACGGLNGAKEEKAKTIMASDSSLQFKEPASQPHVSDMLHPSSNTDDSTVKSTGTVDPKHNSASTNSLPPFDRKSSMGKIAEVAKHLVKSPAEEVEHKQLEKTLSKEAKKGAVDVSVMEA</sequence>
<feature type="compositionally biased region" description="Basic and acidic residues" evidence="1">
    <location>
        <begin position="117"/>
        <end position="130"/>
    </location>
</feature>
<dbReference type="AlphaFoldDB" id="A0A9P4X161"/>
<feature type="compositionally biased region" description="Basic and acidic residues" evidence="1">
    <location>
        <begin position="19"/>
        <end position="56"/>
    </location>
</feature>
<evidence type="ECO:0000313" key="2">
    <source>
        <dbReference type="EMBL" id="KAF3047497.1"/>
    </source>
</evidence>
<feature type="compositionally biased region" description="Basic and acidic residues" evidence="1">
    <location>
        <begin position="292"/>
        <end position="313"/>
    </location>
</feature>
<proteinExistence type="predicted"/>
<feature type="compositionally biased region" description="Low complexity" evidence="1">
    <location>
        <begin position="64"/>
        <end position="75"/>
    </location>
</feature>
<dbReference type="EMBL" id="SWKV01000002">
    <property type="protein sequence ID" value="KAF3047497.1"/>
    <property type="molecule type" value="Genomic_DNA"/>
</dbReference>